<evidence type="ECO:0000256" key="10">
    <source>
        <dbReference type="ARBA" id="ARBA00023136"/>
    </source>
</evidence>
<comment type="pathway">
    <text evidence="2">Protein modification; protein glycosylation.</text>
</comment>
<evidence type="ECO:0000256" key="5">
    <source>
        <dbReference type="ARBA" id="ARBA00022679"/>
    </source>
</evidence>
<feature type="domain" description="Fucosyltransferase C-terminal" evidence="13">
    <location>
        <begin position="163"/>
        <end position="336"/>
    </location>
</feature>
<dbReference type="SUPFAM" id="SSF53756">
    <property type="entry name" value="UDP-Glycosyltransferase/glycogen phosphorylase"/>
    <property type="match status" value="1"/>
</dbReference>
<keyword evidence="11" id="KW-0325">Glycoprotein</keyword>
<feature type="transmembrane region" description="Helical" evidence="12">
    <location>
        <begin position="7"/>
        <end position="22"/>
    </location>
</feature>
<dbReference type="Pfam" id="PF00852">
    <property type="entry name" value="Glyco_transf_10"/>
    <property type="match status" value="1"/>
</dbReference>
<dbReference type="Gene3D" id="3.40.50.11660">
    <property type="entry name" value="Glycosyl transferase family 10, C-terminal domain"/>
    <property type="match status" value="1"/>
</dbReference>
<protein>
    <recommendedName>
        <fullName evidence="12">Fucosyltransferase</fullName>
        <ecNumber evidence="12">2.4.1.-</ecNumber>
    </recommendedName>
</protein>
<dbReference type="GO" id="GO:0008417">
    <property type="term" value="F:fucosyltransferase activity"/>
    <property type="evidence" value="ECO:0007669"/>
    <property type="project" value="InterPro"/>
</dbReference>
<dbReference type="Proteomes" id="UP000410492">
    <property type="component" value="Unassembled WGS sequence"/>
</dbReference>
<dbReference type="InterPro" id="IPR038577">
    <property type="entry name" value="GT10-like_C_sf"/>
</dbReference>
<keyword evidence="8 12" id="KW-1133">Transmembrane helix</keyword>
<dbReference type="EMBL" id="CAACVG010011785">
    <property type="protein sequence ID" value="VEN58850.1"/>
    <property type="molecule type" value="Genomic_DNA"/>
</dbReference>
<evidence type="ECO:0000256" key="1">
    <source>
        <dbReference type="ARBA" id="ARBA00004447"/>
    </source>
</evidence>
<gene>
    <name evidence="15" type="ORF">CALMAC_LOCUS17089</name>
</gene>
<feature type="domain" description="Fucosyltransferase N-terminal" evidence="14">
    <location>
        <begin position="29"/>
        <end position="142"/>
    </location>
</feature>
<evidence type="ECO:0000256" key="9">
    <source>
        <dbReference type="ARBA" id="ARBA00023034"/>
    </source>
</evidence>
<evidence type="ECO:0000313" key="16">
    <source>
        <dbReference type="Proteomes" id="UP000410492"/>
    </source>
</evidence>
<evidence type="ECO:0000259" key="13">
    <source>
        <dbReference type="Pfam" id="PF00852"/>
    </source>
</evidence>
<comment type="subcellular location">
    <subcellularLocation>
        <location evidence="1 12">Golgi apparatus</location>
        <location evidence="1 12">Golgi stack membrane</location>
        <topology evidence="1 12">Single-pass type II membrane protein</topology>
    </subcellularLocation>
</comment>
<dbReference type="EC" id="2.4.1.-" evidence="12"/>
<comment type="similarity">
    <text evidence="3 12">Belongs to the glycosyltransferase 10 family.</text>
</comment>
<dbReference type="InterPro" id="IPR001503">
    <property type="entry name" value="Glyco_trans_10"/>
</dbReference>
<evidence type="ECO:0000256" key="8">
    <source>
        <dbReference type="ARBA" id="ARBA00022989"/>
    </source>
</evidence>
<dbReference type="GO" id="GO:0032580">
    <property type="term" value="C:Golgi cisterna membrane"/>
    <property type="evidence" value="ECO:0007669"/>
    <property type="project" value="UniProtKB-SubCell"/>
</dbReference>
<evidence type="ECO:0000256" key="2">
    <source>
        <dbReference type="ARBA" id="ARBA00004922"/>
    </source>
</evidence>
<dbReference type="InterPro" id="IPR055270">
    <property type="entry name" value="Glyco_tran_10_C"/>
</dbReference>
<keyword evidence="16" id="KW-1185">Reference proteome</keyword>
<dbReference type="OrthoDB" id="427096at2759"/>
<reference evidence="15 16" key="1">
    <citation type="submission" date="2019-01" db="EMBL/GenBank/DDBJ databases">
        <authorList>
            <person name="Sayadi A."/>
        </authorList>
    </citation>
    <scope>NUCLEOTIDE SEQUENCE [LARGE SCALE GENOMIC DNA]</scope>
</reference>
<evidence type="ECO:0000256" key="3">
    <source>
        <dbReference type="ARBA" id="ARBA00008919"/>
    </source>
</evidence>
<dbReference type="InterPro" id="IPR031481">
    <property type="entry name" value="Glyco_tran_10_N"/>
</dbReference>
<evidence type="ECO:0000256" key="4">
    <source>
        <dbReference type="ARBA" id="ARBA00022676"/>
    </source>
</evidence>
<sequence>MNKRKKHMLLIVFIVISVYLIYQHHVPTRTKYILYWTKMFDRDDFNFGFGREIFRNCPISSCFATNNRSLRRIEDFDAILFHGVEYIQKGKYGRPEKRSQNQVYIFMSQESESNAPIHGNFDGFYNWTMTYRLDSDIVRPYGYIQPLLPLQKPPNLPSIQEIEERPKKIAWMVSNCDSESQREVLVKKIDKFIPVDIYGNCGTHYCSKEASEACYDLIEANYKFYLSFENSYCTDYVTEKMYNILKKNVIPIVYGGANYTALAPPHSVIDVSGFETVKELTDYLKELDEDPEEYLKYFEWKKRYSVTTNSQQTLCELCEKLNRPIGTKIYASLRQWWEDSGCKYKTDLPTIVSKDEKD</sequence>
<keyword evidence="4 12" id="KW-0328">Glycosyltransferase</keyword>
<accession>A0A653DF76</accession>
<keyword evidence="10 12" id="KW-0472">Membrane</keyword>
<dbReference type="Pfam" id="PF17039">
    <property type="entry name" value="Glyco_tran_10_N"/>
    <property type="match status" value="1"/>
</dbReference>
<dbReference type="UniPathway" id="UPA00378"/>
<keyword evidence="9 12" id="KW-0333">Golgi apparatus</keyword>
<dbReference type="PANTHER" id="PTHR48438:SF1">
    <property type="entry name" value="ALPHA-(1,3)-FUCOSYLTRANSFERASE C-RELATED"/>
    <property type="match status" value="1"/>
</dbReference>
<keyword evidence="5 12" id="KW-0808">Transferase</keyword>
<dbReference type="PANTHER" id="PTHR48438">
    <property type="entry name" value="ALPHA-(1,3)-FUCOSYLTRANSFERASE C-RELATED"/>
    <property type="match status" value="1"/>
</dbReference>
<evidence type="ECO:0000256" key="12">
    <source>
        <dbReference type="RuleBase" id="RU003832"/>
    </source>
</evidence>
<proteinExistence type="inferred from homology"/>
<evidence type="ECO:0000256" key="7">
    <source>
        <dbReference type="ARBA" id="ARBA00022968"/>
    </source>
</evidence>
<evidence type="ECO:0000313" key="15">
    <source>
        <dbReference type="EMBL" id="VEN58850.1"/>
    </source>
</evidence>
<keyword evidence="7" id="KW-0735">Signal-anchor</keyword>
<evidence type="ECO:0000256" key="11">
    <source>
        <dbReference type="ARBA" id="ARBA00023180"/>
    </source>
</evidence>
<dbReference type="FunFam" id="3.40.50.11660:FF:000004">
    <property type="entry name" value="Glycoprotein 3-alpha-L-fucosyltransferase A"/>
    <property type="match status" value="1"/>
</dbReference>
<evidence type="ECO:0000256" key="6">
    <source>
        <dbReference type="ARBA" id="ARBA00022692"/>
    </source>
</evidence>
<dbReference type="AlphaFoldDB" id="A0A653DF76"/>
<evidence type="ECO:0000259" key="14">
    <source>
        <dbReference type="Pfam" id="PF17039"/>
    </source>
</evidence>
<keyword evidence="6 12" id="KW-0812">Transmembrane</keyword>
<name>A0A653DF76_CALMS</name>
<organism evidence="15 16">
    <name type="scientific">Callosobruchus maculatus</name>
    <name type="common">Southern cowpea weevil</name>
    <name type="synonym">Pulse bruchid</name>
    <dbReference type="NCBI Taxonomy" id="64391"/>
    <lineage>
        <taxon>Eukaryota</taxon>
        <taxon>Metazoa</taxon>
        <taxon>Ecdysozoa</taxon>
        <taxon>Arthropoda</taxon>
        <taxon>Hexapoda</taxon>
        <taxon>Insecta</taxon>
        <taxon>Pterygota</taxon>
        <taxon>Neoptera</taxon>
        <taxon>Endopterygota</taxon>
        <taxon>Coleoptera</taxon>
        <taxon>Polyphaga</taxon>
        <taxon>Cucujiformia</taxon>
        <taxon>Chrysomeloidea</taxon>
        <taxon>Chrysomelidae</taxon>
        <taxon>Bruchinae</taxon>
        <taxon>Bruchini</taxon>
        <taxon>Callosobruchus</taxon>
    </lineage>
</organism>